<keyword evidence="5 9" id="KW-0028">Amino-acid biosynthesis</keyword>
<organism evidence="11 12">
    <name type="scientific">Ruoffia tabacinasalis</name>
    <dbReference type="NCBI Taxonomy" id="87458"/>
    <lineage>
        <taxon>Bacteria</taxon>
        <taxon>Bacillati</taxon>
        <taxon>Bacillota</taxon>
        <taxon>Bacilli</taxon>
        <taxon>Lactobacillales</taxon>
        <taxon>Aerococcaceae</taxon>
        <taxon>Ruoffia</taxon>
    </lineage>
</organism>
<dbReference type="InterPro" id="IPR001986">
    <property type="entry name" value="Enolpyruvate_Tfrase_dom"/>
</dbReference>
<accession>A0A5R9EPG3</accession>
<feature type="binding site" evidence="9">
    <location>
        <position position="94"/>
    </location>
    <ligand>
        <name>phosphoenolpyruvate</name>
        <dbReference type="ChEBI" id="CHEBI:58702"/>
    </ligand>
</feature>
<feature type="binding site" evidence="9">
    <location>
        <position position="27"/>
    </location>
    <ligand>
        <name>3-phosphoshikimate</name>
        <dbReference type="ChEBI" id="CHEBI:145989"/>
    </ligand>
</feature>
<keyword evidence="7 9" id="KW-0057">Aromatic amino acid biosynthesis</keyword>
<dbReference type="InterPro" id="IPR006264">
    <property type="entry name" value="EPSP_synthase"/>
</dbReference>
<gene>
    <name evidence="9 11" type="primary">aroA</name>
    <name evidence="11" type="ORF">FEZ33_00610</name>
</gene>
<evidence type="ECO:0000256" key="8">
    <source>
        <dbReference type="ARBA" id="ARBA00044633"/>
    </source>
</evidence>
<dbReference type="InterPro" id="IPR013792">
    <property type="entry name" value="RNA3'P_cycl/enolpyr_Trfase_a/b"/>
</dbReference>
<dbReference type="PANTHER" id="PTHR21090">
    <property type="entry name" value="AROM/DEHYDROQUINATE SYNTHASE"/>
    <property type="match status" value="1"/>
</dbReference>
<keyword evidence="6 9" id="KW-0808">Transferase</keyword>
<evidence type="ECO:0000256" key="9">
    <source>
        <dbReference type="HAMAP-Rule" id="MF_00210"/>
    </source>
</evidence>
<dbReference type="AlphaFoldDB" id="A0A5R9EPG3"/>
<dbReference type="FunFam" id="3.65.10.10:FF:000006">
    <property type="entry name" value="3-phosphoshikimate 1-carboxyvinyltransferase"/>
    <property type="match status" value="1"/>
</dbReference>
<dbReference type="PROSITE" id="PS00104">
    <property type="entry name" value="EPSP_SYNTHASE_1"/>
    <property type="match status" value="1"/>
</dbReference>
<evidence type="ECO:0000313" key="12">
    <source>
        <dbReference type="Proteomes" id="UP000306420"/>
    </source>
</evidence>
<dbReference type="GO" id="GO:0003866">
    <property type="term" value="F:3-phosphoshikimate 1-carboxyvinyltransferase activity"/>
    <property type="evidence" value="ECO:0007669"/>
    <property type="project" value="UniProtKB-UniRule"/>
</dbReference>
<feature type="binding site" evidence="9">
    <location>
        <position position="170"/>
    </location>
    <ligand>
        <name>3-phosphoshikimate</name>
        <dbReference type="ChEBI" id="CHEBI:145989"/>
    </ligand>
</feature>
<feature type="binding site" evidence="9">
    <location>
        <position position="122"/>
    </location>
    <ligand>
        <name>phosphoenolpyruvate</name>
        <dbReference type="ChEBI" id="CHEBI:58702"/>
    </ligand>
</feature>
<feature type="active site" description="Proton acceptor" evidence="9">
    <location>
        <position position="313"/>
    </location>
</feature>
<feature type="binding site" evidence="9">
    <location>
        <position position="386"/>
    </location>
    <ligand>
        <name>phosphoenolpyruvate</name>
        <dbReference type="ChEBI" id="CHEBI:58702"/>
    </ligand>
</feature>
<dbReference type="InterPro" id="IPR023193">
    <property type="entry name" value="EPSP_synthase_CS"/>
</dbReference>
<dbReference type="InterPro" id="IPR036968">
    <property type="entry name" value="Enolpyruvate_Tfrase_sf"/>
</dbReference>
<evidence type="ECO:0000256" key="6">
    <source>
        <dbReference type="ARBA" id="ARBA00022679"/>
    </source>
</evidence>
<dbReference type="RefSeq" id="WP_138403439.1">
    <property type="nucleotide sequence ID" value="NZ_VBSP01000001.1"/>
</dbReference>
<dbReference type="EC" id="2.5.1.19" evidence="9"/>
<dbReference type="Gene3D" id="3.65.10.10">
    <property type="entry name" value="Enolpyruvate transferase domain"/>
    <property type="match status" value="2"/>
</dbReference>
<comment type="function">
    <text evidence="1 9">Catalyzes the transfer of the enolpyruvyl moiety of phosphoenolpyruvate (PEP) to the 5-hydroxyl of shikimate-3-phosphate (S3P) to produce enolpyruvyl shikimate-3-phosphate and inorganic phosphate.</text>
</comment>
<reference evidence="11 12" key="1">
    <citation type="submission" date="2019-05" db="EMBL/GenBank/DDBJ databases">
        <title>The metagenome of a microbial culture collection derived from dairy environment covers the genomic content of the human microbiome.</title>
        <authorList>
            <person name="Roder T."/>
            <person name="Wuthrich D."/>
            <person name="Sattari Z."/>
            <person name="Von Ah U."/>
            <person name="Bar C."/>
            <person name="Ronchi F."/>
            <person name="Macpherson A.J."/>
            <person name="Ganal-Vonarburg S.C."/>
            <person name="Bruggmann R."/>
            <person name="Vergeres G."/>
        </authorList>
    </citation>
    <scope>NUCLEOTIDE SEQUENCE [LARGE SCALE GENOMIC DNA]</scope>
    <source>
        <strain evidence="11 12">FAM 24227</strain>
    </source>
</reference>
<comment type="caution">
    <text evidence="11">The sequence shown here is derived from an EMBL/GenBank/DDBJ whole genome shotgun (WGS) entry which is preliminary data.</text>
</comment>
<feature type="domain" description="Enolpyruvate transferase" evidence="10">
    <location>
        <begin position="10"/>
        <end position="422"/>
    </location>
</feature>
<name>A0A5R9EPG3_9LACT</name>
<dbReference type="CDD" id="cd01556">
    <property type="entry name" value="EPSP_synthase"/>
    <property type="match status" value="1"/>
</dbReference>
<dbReference type="GO" id="GO:0005737">
    <property type="term" value="C:cytoplasm"/>
    <property type="evidence" value="ECO:0007669"/>
    <property type="project" value="UniProtKB-SubCell"/>
</dbReference>
<dbReference type="EMBL" id="VBSP01000001">
    <property type="protein sequence ID" value="TLQ49517.1"/>
    <property type="molecule type" value="Genomic_DNA"/>
</dbReference>
<dbReference type="PANTHER" id="PTHR21090:SF5">
    <property type="entry name" value="PENTAFUNCTIONAL AROM POLYPEPTIDE"/>
    <property type="match status" value="1"/>
</dbReference>
<feature type="binding site" evidence="9">
    <location>
        <position position="344"/>
    </location>
    <ligand>
        <name>phosphoenolpyruvate</name>
        <dbReference type="ChEBI" id="CHEBI:58702"/>
    </ligand>
</feature>
<evidence type="ECO:0000256" key="5">
    <source>
        <dbReference type="ARBA" id="ARBA00022605"/>
    </source>
</evidence>
<dbReference type="Pfam" id="PF00275">
    <property type="entry name" value="EPSP_synthase"/>
    <property type="match status" value="1"/>
</dbReference>
<feature type="binding site" evidence="9">
    <location>
        <position position="168"/>
    </location>
    <ligand>
        <name>3-phosphoshikimate</name>
        <dbReference type="ChEBI" id="CHEBI:145989"/>
    </ligand>
</feature>
<evidence type="ECO:0000256" key="3">
    <source>
        <dbReference type="ARBA" id="ARBA00009948"/>
    </source>
</evidence>
<dbReference type="NCBIfam" id="TIGR01356">
    <property type="entry name" value="aroA"/>
    <property type="match status" value="1"/>
</dbReference>
<comment type="pathway">
    <text evidence="2 9">Metabolic intermediate biosynthesis; chorismate biosynthesis; chorismate from D-erythrose 4-phosphate and phosphoenolpyruvate: step 6/7.</text>
</comment>
<dbReference type="HAMAP" id="MF_00210">
    <property type="entry name" value="EPSP_synth"/>
    <property type="match status" value="1"/>
</dbReference>
<proteinExistence type="inferred from homology"/>
<dbReference type="SUPFAM" id="SSF55205">
    <property type="entry name" value="EPT/RTPC-like"/>
    <property type="match status" value="1"/>
</dbReference>
<feature type="binding site" evidence="9">
    <location>
        <position position="340"/>
    </location>
    <ligand>
        <name>3-phosphoshikimate</name>
        <dbReference type="ChEBI" id="CHEBI:145989"/>
    </ligand>
</feature>
<feature type="binding site" evidence="9">
    <location>
        <position position="23"/>
    </location>
    <ligand>
        <name>3-phosphoshikimate</name>
        <dbReference type="ChEBI" id="CHEBI:145989"/>
    </ligand>
</feature>
<dbReference type="UniPathway" id="UPA00053">
    <property type="reaction ID" value="UER00089"/>
</dbReference>
<comment type="subunit">
    <text evidence="9">Monomer.</text>
</comment>
<feature type="binding site" evidence="9">
    <location>
        <position position="313"/>
    </location>
    <ligand>
        <name>3-phosphoshikimate</name>
        <dbReference type="ChEBI" id="CHEBI:145989"/>
    </ligand>
</feature>
<dbReference type="PIRSF" id="PIRSF000505">
    <property type="entry name" value="EPSPS"/>
    <property type="match status" value="1"/>
</dbReference>
<comment type="similarity">
    <text evidence="3 9">Belongs to the EPSP synthase family.</text>
</comment>
<feature type="binding site" evidence="9">
    <location>
        <position position="22"/>
    </location>
    <ligand>
        <name>3-phosphoshikimate</name>
        <dbReference type="ChEBI" id="CHEBI:145989"/>
    </ligand>
</feature>
<feature type="binding site" evidence="9">
    <location>
        <position position="170"/>
    </location>
    <ligand>
        <name>phosphoenolpyruvate</name>
        <dbReference type="ChEBI" id="CHEBI:58702"/>
    </ligand>
</feature>
<evidence type="ECO:0000256" key="7">
    <source>
        <dbReference type="ARBA" id="ARBA00023141"/>
    </source>
</evidence>
<comment type="subcellular location">
    <subcellularLocation>
        <location evidence="9">Cytoplasm</location>
    </subcellularLocation>
</comment>
<protein>
    <recommendedName>
        <fullName evidence="9">3-phosphoshikimate 1-carboxyvinyltransferase</fullName>
        <ecNumber evidence="9">2.5.1.19</ecNumber>
    </recommendedName>
    <alternativeName>
        <fullName evidence="9">5-enolpyruvylshikimate-3-phosphate synthase</fullName>
        <shortName evidence="9">EPSP synthase</shortName>
        <shortName evidence="9">EPSPS</shortName>
    </alternativeName>
</protein>
<evidence type="ECO:0000313" key="11">
    <source>
        <dbReference type="EMBL" id="TLQ49517.1"/>
    </source>
</evidence>
<evidence type="ECO:0000256" key="4">
    <source>
        <dbReference type="ARBA" id="ARBA00022490"/>
    </source>
</evidence>
<comment type="catalytic activity">
    <reaction evidence="8">
        <text>3-phosphoshikimate + phosphoenolpyruvate = 5-O-(1-carboxyvinyl)-3-phosphoshikimate + phosphate</text>
        <dbReference type="Rhea" id="RHEA:21256"/>
        <dbReference type="ChEBI" id="CHEBI:43474"/>
        <dbReference type="ChEBI" id="CHEBI:57701"/>
        <dbReference type="ChEBI" id="CHEBI:58702"/>
        <dbReference type="ChEBI" id="CHEBI:145989"/>
        <dbReference type="EC" id="2.5.1.19"/>
    </reaction>
    <physiologicalReaction direction="left-to-right" evidence="8">
        <dbReference type="Rhea" id="RHEA:21257"/>
    </physiologicalReaction>
</comment>
<comment type="caution">
    <text evidence="9">Lacks conserved residue(s) required for the propagation of feature annotation.</text>
</comment>
<dbReference type="FunFam" id="3.65.10.10:FF:000005">
    <property type="entry name" value="3-phosphoshikimate 1-carboxyvinyltransferase"/>
    <property type="match status" value="1"/>
</dbReference>
<dbReference type="GO" id="GO:0009073">
    <property type="term" value="P:aromatic amino acid family biosynthetic process"/>
    <property type="evidence" value="ECO:0007669"/>
    <property type="project" value="UniProtKB-KW"/>
</dbReference>
<evidence type="ECO:0000259" key="10">
    <source>
        <dbReference type="Pfam" id="PF00275"/>
    </source>
</evidence>
<evidence type="ECO:0000256" key="2">
    <source>
        <dbReference type="ARBA" id="ARBA00004811"/>
    </source>
</evidence>
<dbReference type="GO" id="GO:0008652">
    <property type="term" value="P:amino acid biosynthetic process"/>
    <property type="evidence" value="ECO:0007669"/>
    <property type="project" value="UniProtKB-KW"/>
</dbReference>
<dbReference type="OrthoDB" id="9809920at2"/>
<sequence length="435" mass="47062">MAKRLKGSLKNIQFQLSVPGDKSISHRAIIMGSIAEGMTKVTGFLRSEDCLNTLQIMRQLGVEIDDDGDTVTIHGKGIKQLQESGKPLYAGNSGTTMRLLSGLLAGQNFKSTLIGDESLSKRPMDRIINPLKSMGANIQGFANTTLSPLVIKPVEKLKAIKYEMPVASAQVKSAILLAGLLSEGVTTLIEKETTRNHTEEMLEQFGVSLNMEGKTIMLEGGQQLIGQDIDVPGDISSAAYFIAAGLLLPNSNIEIKNVGINNTRSGILDVVKAMGGKVIVNILPNHYSADISIETSQLLATSISGSIIPRLIDEIPVIALLATQAQGTTIIKDAHELRVKETDRIQAVAKELRKMNANIEETHDGLIIHGPTPLKGAKVNSYGDHRIGMMLQIAGLLIPANETIELEDADCVNISYPTFFDEIERMSQTEKTDKN</sequence>
<feature type="binding site" evidence="9">
    <location>
        <position position="22"/>
    </location>
    <ligand>
        <name>phosphoenolpyruvate</name>
        <dbReference type="ChEBI" id="CHEBI:58702"/>
    </ligand>
</feature>
<dbReference type="Proteomes" id="UP000306420">
    <property type="component" value="Unassembled WGS sequence"/>
</dbReference>
<dbReference type="GO" id="GO:0009423">
    <property type="term" value="P:chorismate biosynthetic process"/>
    <property type="evidence" value="ECO:0007669"/>
    <property type="project" value="UniProtKB-UniRule"/>
</dbReference>
<keyword evidence="4 9" id="KW-0963">Cytoplasm</keyword>
<evidence type="ECO:0000256" key="1">
    <source>
        <dbReference type="ARBA" id="ARBA00002174"/>
    </source>
</evidence>